<dbReference type="SUPFAM" id="SSF56784">
    <property type="entry name" value="HAD-like"/>
    <property type="match status" value="1"/>
</dbReference>
<dbReference type="AlphaFoldDB" id="A0A7L5AFR9"/>
<protein>
    <submittedName>
        <fullName evidence="1">Phosphatase</fullName>
    </submittedName>
</protein>
<dbReference type="Gene3D" id="3.40.50.1000">
    <property type="entry name" value="HAD superfamily/HAD-like"/>
    <property type="match status" value="1"/>
</dbReference>
<organism evidence="1 2">
    <name type="scientific">Marisediminicola antarctica</name>
    <dbReference type="NCBI Taxonomy" id="674079"/>
    <lineage>
        <taxon>Bacteria</taxon>
        <taxon>Bacillati</taxon>
        <taxon>Actinomycetota</taxon>
        <taxon>Actinomycetes</taxon>
        <taxon>Micrococcales</taxon>
        <taxon>Microbacteriaceae</taxon>
        <taxon>Marisediminicola</taxon>
    </lineage>
</organism>
<dbReference type="Gene3D" id="1.10.150.240">
    <property type="entry name" value="Putative phosphatase, domain 2"/>
    <property type="match status" value="1"/>
</dbReference>
<dbReference type="Pfam" id="PF00702">
    <property type="entry name" value="Hydrolase"/>
    <property type="match status" value="1"/>
</dbReference>
<dbReference type="PANTHER" id="PTHR43481:SF4">
    <property type="entry name" value="GLYCEROL-1-PHOSPHATE PHOSPHOHYDROLASE 1-RELATED"/>
    <property type="match status" value="1"/>
</dbReference>
<gene>
    <name evidence="1" type="ORF">BHD05_01765</name>
</gene>
<dbReference type="Proteomes" id="UP000464507">
    <property type="component" value="Chromosome"/>
</dbReference>
<dbReference type="SFLD" id="SFLDS00003">
    <property type="entry name" value="Haloacid_Dehalogenase"/>
    <property type="match status" value="1"/>
</dbReference>
<dbReference type="OrthoDB" id="9800058at2"/>
<sequence length="219" mass="22658">MLGAAFDAVLFDAVLFDMDGTLIDSTPAVERSWLQWAGEYGVEQSFRDGGHGQPARDLVASLVSEQQFSEAYARIQQIETGDIDGITVLPGVEATLVAIDAHRKAIVTSCTRALAEARIGAAGIVAPDLVITVDDVEFGKPHPHPFLAGAAGLGFDPARCLVIEDAPAGLASGRAAGCVTIGVAGTHSRADLDADLVVDSLTELVFTSTGAGVTVTRAD</sequence>
<name>A0A7L5AFR9_9MICO</name>
<dbReference type="SFLD" id="SFLDG01135">
    <property type="entry name" value="C1.5.6:_HAD__Beta-PGM__Phospha"/>
    <property type="match status" value="1"/>
</dbReference>
<dbReference type="InterPro" id="IPR023198">
    <property type="entry name" value="PGP-like_dom2"/>
</dbReference>
<dbReference type="GO" id="GO:0050308">
    <property type="term" value="F:sugar-phosphatase activity"/>
    <property type="evidence" value="ECO:0007669"/>
    <property type="project" value="TreeGrafter"/>
</dbReference>
<dbReference type="InterPro" id="IPR036412">
    <property type="entry name" value="HAD-like_sf"/>
</dbReference>
<dbReference type="NCBIfam" id="TIGR01509">
    <property type="entry name" value="HAD-SF-IA-v3"/>
    <property type="match status" value="1"/>
</dbReference>
<dbReference type="KEGG" id="mant:BHD05_01765"/>
<dbReference type="InterPro" id="IPR006439">
    <property type="entry name" value="HAD-SF_hydro_IA"/>
</dbReference>
<proteinExistence type="predicted"/>
<reference evidence="1 2" key="1">
    <citation type="submission" date="2016-09" db="EMBL/GenBank/DDBJ databases">
        <title>Complete genome sequence of microbes from the polar regions.</title>
        <authorList>
            <person name="Liao L."/>
            <person name="Chen B."/>
        </authorList>
    </citation>
    <scope>NUCLEOTIDE SEQUENCE [LARGE SCALE GENOMIC DNA]</scope>
    <source>
        <strain evidence="1 2">ZS314</strain>
    </source>
</reference>
<evidence type="ECO:0000313" key="1">
    <source>
        <dbReference type="EMBL" id="QHO68545.1"/>
    </source>
</evidence>
<dbReference type="EMBL" id="CP017146">
    <property type="protein sequence ID" value="QHO68545.1"/>
    <property type="molecule type" value="Genomic_DNA"/>
</dbReference>
<dbReference type="InterPro" id="IPR023214">
    <property type="entry name" value="HAD_sf"/>
</dbReference>
<keyword evidence="2" id="KW-1185">Reference proteome</keyword>
<accession>A0A7L5AFR9</accession>
<evidence type="ECO:0000313" key="2">
    <source>
        <dbReference type="Proteomes" id="UP000464507"/>
    </source>
</evidence>
<dbReference type="SFLD" id="SFLDG01129">
    <property type="entry name" value="C1.5:_HAD__Beta-PGM__Phosphata"/>
    <property type="match status" value="1"/>
</dbReference>
<dbReference type="PANTHER" id="PTHR43481">
    <property type="entry name" value="FRUCTOSE-1-PHOSPHATE PHOSPHATASE"/>
    <property type="match status" value="1"/>
</dbReference>
<dbReference type="InterPro" id="IPR051806">
    <property type="entry name" value="HAD-like_SPP"/>
</dbReference>